<dbReference type="Gene3D" id="3.30.160.60">
    <property type="entry name" value="Classic Zinc Finger"/>
    <property type="match status" value="1"/>
</dbReference>
<dbReference type="PROSITE" id="PS00028">
    <property type="entry name" value="ZINC_FINGER_C2H2_1"/>
    <property type="match status" value="1"/>
</dbReference>
<feature type="compositionally biased region" description="Acidic residues" evidence="2">
    <location>
        <begin position="57"/>
        <end position="74"/>
    </location>
</feature>
<dbReference type="EMBL" id="JAHXZJ010000747">
    <property type="protein sequence ID" value="KAH0557493.1"/>
    <property type="molecule type" value="Genomic_DNA"/>
</dbReference>
<evidence type="ECO:0000256" key="1">
    <source>
        <dbReference type="PROSITE-ProRule" id="PRU00042"/>
    </source>
</evidence>
<keyword evidence="1" id="KW-0863">Zinc-finger</keyword>
<comment type="caution">
    <text evidence="4">The sequence shown here is derived from an EMBL/GenBank/DDBJ whole genome shotgun (WGS) entry which is preliminary data.</text>
</comment>
<keyword evidence="5" id="KW-1185">Reference proteome</keyword>
<dbReference type="Proteomes" id="UP000826195">
    <property type="component" value="Unassembled WGS sequence"/>
</dbReference>
<keyword evidence="1" id="KW-0862">Zinc</keyword>
<dbReference type="InterPro" id="IPR036236">
    <property type="entry name" value="Znf_C2H2_sf"/>
</dbReference>
<accession>A0AAV7ITR8</accession>
<name>A0AAV7ITR8_COTGL</name>
<feature type="domain" description="C2H2-type" evidence="3">
    <location>
        <begin position="136"/>
        <end position="159"/>
    </location>
</feature>
<gene>
    <name evidence="4" type="ORF">KQX54_006980</name>
</gene>
<evidence type="ECO:0000313" key="4">
    <source>
        <dbReference type="EMBL" id="KAH0557493.1"/>
    </source>
</evidence>
<evidence type="ECO:0000259" key="3">
    <source>
        <dbReference type="PROSITE" id="PS50157"/>
    </source>
</evidence>
<keyword evidence="1" id="KW-0479">Metal-binding</keyword>
<dbReference type="InterPro" id="IPR013087">
    <property type="entry name" value="Znf_C2H2_type"/>
</dbReference>
<dbReference type="SUPFAM" id="SSF57667">
    <property type="entry name" value="beta-beta-alpha zinc fingers"/>
    <property type="match status" value="1"/>
</dbReference>
<dbReference type="PROSITE" id="PS50157">
    <property type="entry name" value="ZINC_FINGER_C2H2_2"/>
    <property type="match status" value="1"/>
</dbReference>
<organism evidence="4 5">
    <name type="scientific">Cotesia glomerata</name>
    <name type="common">Lepidopteran parasitic wasp</name>
    <name type="synonym">Apanteles glomeratus</name>
    <dbReference type="NCBI Taxonomy" id="32391"/>
    <lineage>
        <taxon>Eukaryota</taxon>
        <taxon>Metazoa</taxon>
        <taxon>Ecdysozoa</taxon>
        <taxon>Arthropoda</taxon>
        <taxon>Hexapoda</taxon>
        <taxon>Insecta</taxon>
        <taxon>Pterygota</taxon>
        <taxon>Neoptera</taxon>
        <taxon>Endopterygota</taxon>
        <taxon>Hymenoptera</taxon>
        <taxon>Apocrita</taxon>
        <taxon>Ichneumonoidea</taxon>
        <taxon>Braconidae</taxon>
        <taxon>Microgastrinae</taxon>
        <taxon>Cotesia</taxon>
    </lineage>
</organism>
<proteinExistence type="predicted"/>
<dbReference type="GO" id="GO:0008270">
    <property type="term" value="F:zinc ion binding"/>
    <property type="evidence" value="ECO:0007669"/>
    <property type="project" value="UniProtKB-KW"/>
</dbReference>
<protein>
    <recommendedName>
        <fullName evidence="3">C2H2-type domain-containing protein</fullName>
    </recommendedName>
</protein>
<feature type="region of interest" description="Disordered" evidence="2">
    <location>
        <begin position="48"/>
        <end position="78"/>
    </location>
</feature>
<reference evidence="4 5" key="1">
    <citation type="journal article" date="2021" name="J. Hered.">
        <title>A chromosome-level genome assembly of the parasitoid wasp, Cotesia glomerata (Hymenoptera: Braconidae).</title>
        <authorList>
            <person name="Pinto B.J."/>
            <person name="Weis J.J."/>
            <person name="Gamble T."/>
            <person name="Ode P.J."/>
            <person name="Paul R."/>
            <person name="Zaspel J.M."/>
        </authorList>
    </citation>
    <scope>NUCLEOTIDE SEQUENCE [LARGE SCALE GENOMIC DNA]</scope>
    <source>
        <strain evidence="4">CgM1</strain>
    </source>
</reference>
<evidence type="ECO:0000256" key="2">
    <source>
        <dbReference type="SAM" id="MobiDB-lite"/>
    </source>
</evidence>
<evidence type="ECO:0000313" key="5">
    <source>
        <dbReference type="Proteomes" id="UP000826195"/>
    </source>
</evidence>
<dbReference type="AlphaFoldDB" id="A0AAV7ITR8"/>
<sequence length="200" mass="23484">MPEISASETFILEKSTSETENVCQLVKKCPTVILENYNFSEFAEMLQKTPETSSCESSEEGEEEENENEGEDDASEKNEHEIKEFLSQLTVNEIKEKLRKATKKIEGENKQIKNVFYLHKSPYNLEKRIIRKGNKFECTHCGHQLRRKFDMKNHIRINHEDCLYYCPICPRNYKVKRTDGLGRHIQNCVNITKKYLAKLE</sequence>